<sequence>MKRLIFWVLAFVPLLILVELCSFFLLRLIPTRIQERAHYRTAADYIQAAQQAASVAPQIEAPVRDCHEAGQTCVNKKVFSKEFGWFYPPYFVFQDQQGVIYRHGQNGERLTRTYYAGDLIASYGDSFTHCNEVRDEETWQTFLAHILHKNVLNFGVAGYGPDQALLLYASHETMTPKAPIVMLCIFPENINRVVNVYRNFYMYKDPLSLSKPRFEFLHSSLVLFENPIKTVGELEMLTKPSFIDEIGAHDYWYQLGRRLPLIRFPYTLSLFRWKEIVARSIKASLCRFLPGIVPPTFNLDLYAEPEPLATLCGIVDRFVQTASKRDQYPILVLVPHTDYVREVLETGASRTDPLVNYMKSRNYVFFDLVRAMADMKPSAKQLDAWYHGHATAEGNRVTADLIGRFLHEQAKKDPKLHLTLYQK</sequence>
<evidence type="ECO:0000313" key="2">
    <source>
        <dbReference type="EMBL" id="HGH61962.1"/>
    </source>
</evidence>
<gene>
    <name evidence="2" type="ORF">ENV54_11780</name>
</gene>
<dbReference type="EMBL" id="DTGT01000386">
    <property type="protein sequence ID" value="HGH61962.1"/>
    <property type="molecule type" value="Genomic_DNA"/>
</dbReference>
<keyword evidence="1" id="KW-1133">Transmembrane helix</keyword>
<dbReference type="SUPFAM" id="SSF52266">
    <property type="entry name" value="SGNH hydrolase"/>
    <property type="match status" value="1"/>
</dbReference>
<keyword evidence="1" id="KW-0472">Membrane</keyword>
<evidence type="ECO:0008006" key="3">
    <source>
        <dbReference type="Google" id="ProtNLM"/>
    </source>
</evidence>
<name>A0A7C4ATD0_9BACT</name>
<comment type="caution">
    <text evidence="2">The sequence shown here is derived from an EMBL/GenBank/DDBJ whole genome shotgun (WGS) entry which is preliminary data.</text>
</comment>
<proteinExistence type="predicted"/>
<keyword evidence="1" id="KW-0812">Transmembrane</keyword>
<feature type="transmembrane region" description="Helical" evidence="1">
    <location>
        <begin position="6"/>
        <end position="26"/>
    </location>
</feature>
<reference evidence="2" key="1">
    <citation type="journal article" date="2020" name="mSystems">
        <title>Genome- and Community-Level Interaction Insights into Carbon Utilization and Element Cycling Functions of Hydrothermarchaeota in Hydrothermal Sediment.</title>
        <authorList>
            <person name="Zhou Z."/>
            <person name="Liu Y."/>
            <person name="Xu W."/>
            <person name="Pan J."/>
            <person name="Luo Z.H."/>
            <person name="Li M."/>
        </authorList>
    </citation>
    <scope>NUCLEOTIDE SEQUENCE [LARGE SCALE GENOMIC DNA]</scope>
    <source>
        <strain evidence="2">SpSt-769</strain>
    </source>
</reference>
<dbReference type="AlphaFoldDB" id="A0A7C4ATD0"/>
<evidence type="ECO:0000256" key="1">
    <source>
        <dbReference type="SAM" id="Phobius"/>
    </source>
</evidence>
<organism evidence="2">
    <name type="scientific">Desulfomonile tiedjei</name>
    <dbReference type="NCBI Taxonomy" id="2358"/>
    <lineage>
        <taxon>Bacteria</taxon>
        <taxon>Pseudomonadati</taxon>
        <taxon>Thermodesulfobacteriota</taxon>
        <taxon>Desulfomonilia</taxon>
        <taxon>Desulfomonilales</taxon>
        <taxon>Desulfomonilaceae</taxon>
        <taxon>Desulfomonile</taxon>
    </lineage>
</organism>
<accession>A0A7C4ATD0</accession>
<protein>
    <recommendedName>
        <fullName evidence="3">SGNH/GDSL hydrolase family protein</fullName>
    </recommendedName>
</protein>